<organism evidence="6">
    <name type="scientific">Thermogladius calderae</name>
    <dbReference type="NCBI Taxonomy" id="1200300"/>
    <lineage>
        <taxon>Archaea</taxon>
        <taxon>Thermoproteota</taxon>
        <taxon>Thermoprotei</taxon>
        <taxon>Desulfurococcales</taxon>
        <taxon>Desulfurococcaceae</taxon>
        <taxon>Thermogladius</taxon>
    </lineage>
</organism>
<name>A0A7J3Y035_9CREN</name>
<dbReference type="InterPro" id="IPR022938">
    <property type="entry name" value="SRP19_arc-type"/>
</dbReference>
<dbReference type="Gene3D" id="3.30.56.30">
    <property type="entry name" value="Signal recognition particle, SRP19-like subunit"/>
    <property type="match status" value="1"/>
</dbReference>
<dbReference type="InterPro" id="IPR002778">
    <property type="entry name" value="Signal_recog_particle_SRP19"/>
</dbReference>
<dbReference type="EMBL" id="DRYK01000061">
    <property type="protein sequence ID" value="HHP68079.1"/>
    <property type="molecule type" value="Genomic_DNA"/>
</dbReference>
<keyword evidence="5" id="KW-0694">RNA-binding</keyword>
<comment type="caution">
    <text evidence="6">The sequence shown here is derived from an EMBL/GenBank/DDBJ whole genome shotgun (WGS) entry which is preliminary data.</text>
</comment>
<evidence type="ECO:0000313" key="6">
    <source>
        <dbReference type="EMBL" id="HHP68079.1"/>
    </source>
</evidence>
<dbReference type="AlphaFoldDB" id="A0A7J3Y035"/>
<evidence type="ECO:0000256" key="3">
    <source>
        <dbReference type="ARBA" id="ARBA00023135"/>
    </source>
</evidence>
<dbReference type="GO" id="GO:0006617">
    <property type="term" value="P:SRP-dependent cotranslational protein targeting to membrane, signal sequence recognition"/>
    <property type="evidence" value="ECO:0007669"/>
    <property type="project" value="TreeGrafter"/>
</dbReference>
<evidence type="ECO:0000256" key="4">
    <source>
        <dbReference type="ARBA" id="ARBA00023274"/>
    </source>
</evidence>
<reference evidence="6" key="1">
    <citation type="journal article" date="2020" name="mSystems">
        <title>Genome- and Community-Level Interaction Insights into Carbon Utilization and Element Cycling Functions of Hydrothermarchaeota in Hydrothermal Sediment.</title>
        <authorList>
            <person name="Zhou Z."/>
            <person name="Liu Y."/>
            <person name="Xu W."/>
            <person name="Pan J."/>
            <person name="Luo Z.H."/>
            <person name="Li M."/>
        </authorList>
    </citation>
    <scope>NUCLEOTIDE SEQUENCE [LARGE SCALE GENOMIC DNA]</scope>
    <source>
        <strain evidence="6">SpSt-110</strain>
    </source>
</reference>
<evidence type="ECO:0000256" key="2">
    <source>
        <dbReference type="ARBA" id="ARBA00022490"/>
    </source>
</evidence>
<dbReference type="PANTHER" id="PTHR17453:SF0">
    <property type="entry name" value="SIGNAL RECOGNITION PARTICLE 19 KDA PROTEIN"/>
    <property type="match status" value="1"/>
</dbReference>
<keyword evidence="3 5" id="KW-0733">Signal recognition particle</keyword>
<dbReference type="SUPFAM" id="SSF69695">
    <property type="entry name" value="SRP19"/>
    <property type="match status" value="1"/>
</dbReference>
<dbReference type="GO" id="GO:0048500">
    <property type="term" value="C:signal recognition particle"/>
    <property type="evidence" value="ECO:0007669"/>
    <property type="project" value="UniProtKB-UniRule"/>
</dbReference>
<comment type="function">
    <text evidence="5">Involved in targeting and insertion of nascent membrane proteins into the cytoplasmic membrane. Binds directly to 7S RNA and mediates binding of the 54 kDa subunit of the SRP.</text>
</comment>
<evidence type="ECO:0000256" key="1">
    <source>
        <dbReference type="ARBA" id="ARBA00004496"/>
    </source>
</evidence>
<sequence>MSRDLKERKIVVYPQYLDCSASRSQGRKVPKTLCLSNPTVEDIMKAAQEIGLEAEVEPGKKYPKMWRRSGRVIVSKKSSKSRLLNMIASEVKKLKSKVSG</sequence>
<keyword evidence="4 5" id="KW-0687">Ribonucleoprotein</keyword>
<gene>
    <name evidence="5" type="primary">srp19</name>
    <name evidence="6" type="ORF">ENM60_04760</name>
</gene>
<dbReference type="PANTHER" id="PTHR17453">
    <property type="entry name" value="SIGNAL RECOGNITION PARTICLE 19 KD PROTEIN"/>
    <property type="match status" value="1"/>
</dbReference>
<comment type="subunit">
    <text evidence="5">Part of the signal recognition particle protein translocation system, which is composed of SRP and FtsY. Archaeal SRP consists of a 7S RNA molecule of 300 nucleotides and two protein subunits: SRP54 and SRP19.</text>
</comment>
<evidence type="ECO:0000256" key="5">
    <source>
        <dbReference type="HAMAP-Rule" id="MF_00305"/>
    </source>
</evidence>
<comment type="similarity">
    <text evidence="5">Belongs to the SRP19 family.</text>
</comment>
<accession>A0A7J3Y035</accession>
<comment type="subcellular location">
    <subcellularLocation>
        <location evidence="1 5">Cytoplasm</location>
    </subcellularLocation>
</comment>
<dbReference type="Pfam" id="PF01922">
    <property type="entry name" value="SRP19"/>
    <property type="match status" value="1"/>
</dbReference>
<protein>
    <recommendedName>
        <fullName evidence="5">Signal recognition particle 19 kDa protein</fullName>
        <shortName evidence="5">SRP19</shortName>
    </recommendedName>
</protein>
<keyword evidence="2 5" id="KW-0963">Cytoplasm</keyword>
<dbReference type="HAMAP" id="MF_00305">
    <property type="entry name" value="SRP19"/>
    <property type="match status" value="1"/>
</dbReference>
<dbReference type="GO" id="GO:0008312">
    <property type="term" value="F:7S RNA binding"/>
    <property type="evidence" value="ECO:0007669"/>
    <property type="project" value="UniProtKB-UniRule"/>
</dbReference>
<proteinExistence type="inferred from homology"/>
<dbReference type="InterPro" id="IPR036521">
    <property type="entry name" value="SRP19-like_sf"/>
</dbReference>